<dbReference type="Pfam" id="PF12787">
    <property type="entry name" value="EcsC"/>
    <property type="match status" value="1"/>
</dbReference>
<dbReference type="PANTHER" id="PTHR41260:SF1">
    <property type="entry name" value="PROTEIN ECSC"/>
    <property type="match status" value="1"/>
</dbReference>
<dbReference type="InterPro" id="IPR024787">
    <property type="entry name" value="EcsC"/>
</dbReference>
<proteinExistence type="predicted"/>
<evidence type="ECO:0000313" key="2">
    <source>
        <dbReference type="Proteomes" id="UP000294325"/>
    </source>
</evidence>
<organism evidence="1 2">
    <name type="scientific">Nitrosococcus wardiae</name>
    <dbReference type="NCBI Taxonomy" id="1814290"/>
    <lineage>
        <taxon>Bacteria</taxon>
        <taxon>Pseudomonadati</taxon>
        <taxon>Pseudomonadota</taxon>
        <taxon>Gammaproteobacteria</taxon>
        <taxon>Chromatiales</taxon>
        <taxon>Chromatiaceae</taxon>
        <taxon>Nitrosococcus</taxon>
    </lineage>
</organism>
<keyword evidence="2" id="KW-1185">Reference proteome</keyword>
<dbReference type="KEGG" id="nwr:E3U44_15850"/>
<protein>
    <submittedName>
        <fullName evidence="1">EcsC family protein</fullName>
    </submittedName>
</protein>
<name>A0A4P7C6M8_9GAMM</name>
<reference evidence="1 2" key="1">
    <citation type="submission" date="2019-03" db="EMBL/GenBank/DDBJ databases">
        <title>The genome sequence of Nitrosococcus wardiae strain D1FHST reveals the archetypal metabolic capacity of ammonia-oxidizing Gammaproteobacteria.</title>
        <authorList>
            <person name="Wang L."/>
            <person name="Lim C.K."/>
            <person name="Hanson T.E."/>
            <person name="Dang H."/>
            <person name="Klotz M.G."/>
        </authorList>
    </citation>
    <scope>NUCLEOTIDE SEQUENCE [LARGE SCALE GENOMIC DNA]</scope>
    <source>
        <strain evidence="1 2">D1FHS</strain>
    </source>
</reference>
<sequence length="279" mass="30452">MHQSTPSLSPQDLIDLRWAHRHLEHPSFAARLSNVVGTPIEQGLKLLPKSWHQHLHEAVEFSIRRALDMTISSMGGIPPSAAHDHLHKFMAMGSGAIGGLFGPLTLLAELPITTALMLRSIADIAHSQGEDLNTLEARLACMEVFALGGRTKEDDAADTGYYGIRATLAFHFSGLLDYPSTATKLPAAINLIRATAARFGVVIPDKAAAQMIPAAGAVSGALLNLIFMQHFQDMARGHFIVRRLERKYDPETVRVAYQQLTQEEAKVRLRDLKASPPGT</sequence>
<dbReference type="AlphaFoldDB" id="A0A4P7C6M8"/>
<gene>
    <name evidence="1" type="ORF">E3U44_15850</name>
</gene>
<accession>A0A4P7C6M8</accession>
<evidence type="ECO:0000313" key="1">
    <source>
        <dbReference type="EMBL" id="QBQ56612.1"/>
    </source>
</evidence>
<dbReference type="PANTHER" id="PTHR41260">
    <property type="entry name" value="PROTEIN ECSC"/>
    <property type="match status" value="1"/>
</dbReference>
<dbReference type="OrthoDB" id="1238772at2"/>
<dbReference type="EMBL" id="CP038033">
    <property type="protein sequence ID" value="QBQ56612.1"/>
    <property type="molecule type" value="Genomic_DNA"/>
</dbReference>
<dbReference type="Proteomes" id="UP000294325">
    <property type="component" value="Chromosome"/>
</dbReference>